<dbReference type="OrthoDB" id="449487at2759"/>
<reference evidence="3" key="1">
    <citation type="journal article" date="2020" name="Front. Microbiol.">
        <title>Gene regulatory networks of Penicillium echinulatum 2HH and Penicillium oxalicum 114-2 inferred by a computational biology approach.</title>
        <authorList>
            <person name="Lenz A.R."/>
            <person name="Galan-Vasquez E."/>
            <person name="Balbinot E."/>
            <person name="De Abreu F.P."/>
            <person name="De Oliveira N.S."/>
            <person name="Da Rosa L.O."/>
            <person name="De Avila E Silva S."/>
            <person name="Camassola M."/>
            <person name="Dillon A.J.P."/>
            <person name="Perez-Rueda E."/>
        </authorList>
    </citation>
    <scope>NUCLEOTIDE SEQUENCE</scope>
    <source>
        <strain evidence="3">S1M29</strain>
    </source>
</reference>
<proteinExistence type="predicted"/>
<dbReference type="FunFam" id="3.60.15.10:FF:000033">
    <property type="entry name" value="MBL fold metallo-hydrolase"/>
    <property type="match status" value="1"/>
</dbReference>
<dbReference type="InterPro" id="IPR036866">
    <property type="entry name" value="RibonucZ/Hydroxyglut_hydro"/>
</dbReference>
<feature type="domain" description="Metallo-beta-lactamase" evidence="2">
    <location>
        <begin position="31"/>
        <end position="225"/>
    </location>
</feature>
<dbReference type="GO" id="GO:0046872">
    <property type="term" value="F:metal ion binding"/>
    <property type="evidence" value="ECO:0007669"/>
    <property type="project" value="UniProtKB-KW"/>
</dbReference>
<accession>A0A8J8W8R0</accession>
<dbReference type="CDD" id="cd07724">
    <property type="entry name" value="POD-like_MBL-fold"/>
    <property type="match status" value="1"/>
</dbReference>
<keyword evidence="1" id="KW-0479">Metal-binding</keyword>
<dbReference type="SUPFAM" id="SSF56281">
    <property type="entry name" value="Metallo-hydrolase/oxidoreductase"/>
    <property type="match status" value="1"/>
</dbReference>
<evidence type="ECO:0000313" key="4">
    <source>
        <dbReference type="Proteomes" id="UP000631181"/>
    </source>
</evidence>
<evidence type="ECO:0000256" key="1">
    <source>
        <dbReference type="ARBA" id="ARBA00022723"/>
    </source>
</evidence>
<gene>
    <name evidence="3" type="ORF">PECM_004631</name>
</gene>
<dbReference type="Proteomes" id="UP000631181">
    <property type="component" value="Unassembled WGS sequence"/>
</dbReference>
<dbReference type="Gene3D" id="3.60.15.10">
    <property type="entry name" value="Ribonuclease Z/Hydroxyacylglutathione hydrolase-like"/>
    <property type="match status" value="1"/>
</dbReference>
<sequence>MSPQMTQPSSGQSILEPVAPVIHNVFEPKTGTWQYIVADPTTAKAVIIDPVLDYDACTQNITSTSADALLALVEKQNYQVEMILETHAHADHLTSSSYLQKRLSSRQGYKPPIGIGKRIEQVQNLFGPRYGLAREEWTGVFDRLFDDDEVFTVGQLSIKAMHLPGHTPDHLGYLIGDNVFCGDSLFHADLGSARCDFPGGDALNLFQSGRKLLSLDDHVKIWPGHDYPPAGREPTAWMTVADQRQQNKHLRDQVTQDEFVKMRMERDEGLNAPKLLHQSLQINIRAGRLPKVEESGHRLLRLPLNLNGLDW</sequence>
<dbReference type="PANTHER" id="PTHR43084:SF1">
    <property type="entry name" value="PERSULFIDE DIOXYGENASE ETHE1, MITOCHONDRIAL"/>
    <property type="match status" value="1"/>
</dbReference>
<evidence type="ECO:0000259" key="2">
    <source>
        <dbReference type="SMART" id="SM00849"/>
    </source>
</evidence>
<dbReference type="GO" id="GO:0050313">
    <property type="term" value="F:sulfur dioxygenase activity"/>
    <property type="evidence" value="ECO:0007669"/>
    <property type="project" value="InterPro"/>
</dbReference>
<dbReference type="InterPro" id="IPR001279">
    <property type="entry name" value="Metallo-B-lactamas"/>
</dbReference>
<dbReference type="PANTHER" id="PTHR43084">
    <property type="entry name" value="PERSULFIDE DIOXYGENASE ETHE1"/>
    <property type="match status" value="1"/>
</dbReference>
<name>A0A8J8W8R0_9EURO</name>
<dbReference type="GO" id="GO:0006749">
    <property type="term" value="P:glutathione metabolic process"/>
    <property type="evidence" value="ECO:0007669"/>
    <property type="project" value="InterPro"/>
</dbReference>
<dbReference type="AlphaFoldDB" id="A0A8J8W8R0"/>
<protein>
    <recommendedName>
        <fullName evidence="2">Metallo-beta-lactamase domain-containing protein</fullName>
    </recommendedName>
</protein>
<comment type="caution">
    <text evidence="3">The sequence shown here is derived from an EMBL/GenBank/DDBJ whole genome shotgun (WGS) entry which is preliminary data.</text>
</comment>
<dbReference type="GO" id="GO:0070813">
    <property type="term" value="P:hydrogen sulfide metabolic process"/>
    <property type="evidence" value="ECO:0007669"/>
    <property type="project" value="TreeGrafter"/>
</dbReference>
<dbReference type="EMBL" id="WIWV01000003">
    <property type="protein sequence ID" value="KAF7719842.1"/>
    <property type="molecule type" value="Genomic_DNA"/>
</dbReference>
<evidence type="ECO:0000313" key="3">
    <source>
        <dbReference type="EMBL" id="KAF7719842.1"/>
    </source>
</evidence>
<organism evidence="3 4">
    <name type="scientific">Penicillium ucsense</name>
    <dbReference type="NCBI Taxonomy" id="2839758"/>
    <lineage>
        <taxon>Eukaryota</taxon>
        <taxon>Fungi</taxon>
        <taxon>Dikarya</taxon>
        <taxon>Ascomycota</taxon>
        <taxon>Pezizomycotina</taxon>
        <taxon>Eurotiomycetes</taxon>
        <taxon>Eurotiomycetidae</taxon>
        <taxon>Eurotiales</taxon>
        <taxon>Aspergillaceae</taxon>
        <taxon>Penicillium</taxon>
    </lineage>
</organism>
<keyword evidence="4" id="KW-1185">Reference proteome</keyword>
<dbReference type="Pfam" id="PF00753">
    <property type="entry name" value="Lactamase_B"/>
    <property type="match status" value="1"/>
</dbReference>
<dbReference type="InterPro" id="IPR044528">
    <property type="entry name" value="POD-like_MBL-fold"/>
</dbReference>
<dbReference type="SMART" id="SM00849">
    <property type="entry name" value="Lactamase_B"/>
    <property type="match status" value="1"/>
</dbReference>
<dbReference type="InterPro" id="IPR051682">
    <property type="entry name" value="Mito_Persulfide_Diox"/>
</dbReference>